<protein>
    <recommendedName>
        <fullName evidence="4">Ionotropic receptor</fullName>
    </recommendedName>
</protein>
<organism evidence="2 3">
    <name type="scientific">Bemisia tabaci</name>
    <name type="common">Sweetpotato whitefly</name>
    <name type="synonym">Aleurodes tabaci</name>
    <dbReference type="NCBI Taxonomy" id="7038"/>
    <lineage>
        <taxon>Eukaryota</taxon>
        <taxon>Metazoa</taxon>
        <taxon>Ecdysozoa</taxon>
        <taxon>Arthropoda</taxon>
        <taxon>Hexapoda</taxon>
        <taxon>Insecta</taxon>
        <taxon>Pterygota</taxon>
        <taxon>Neoptera</taxon>
        <taxon>Paraneoptera</taxon>
        <taxon>Hemiptera</taxon>
        <taxon>Sternorrhyncha</taxon>
        <taxon>Aleyrodoidea</taxon>
        <taxon>Aleyrodidae</taxon>
        <taxon>Aleyrodinae</taxon>
        <taxon>Bemisia</taxon>
    </lineage>
</organism>
<keyword evidence="1" id="KW-0732">Signal</keyword>
<evidence type="ECO:0000313" key="3">
    <source>
        <dbReference type="Proteomes" id="UP001152759"/>
    </source>
</evidence>
<feature type="signal peptide" evidence="1">
    <location>
        <begin position="1"/>
        <end position="16"/>
    </location>
</feature>
<dbReference type="EMBL" id="OU963868">
    <property type="protein sequence ID" value="CAH0393462.1"/>
    <property type="molecule type" value="Genomic_DNA"/>
</dbReference>
<accession>A0A9P0AK27</accession>
<dbReference type="Proteomes" id="UP001152759">
    <property type="component" value="Chromosome 7"/>
</dbReference>
<evidence type="ECO:0008006" key="4">
    <source>
        <dbReference type="Google" id="ProtNLM"/>
    </source>
</evidence>
<reference evidence="2" key="1">
    <citation type="submission" date="2021-12" db="EMBL/GenBank/DDBJ databases">
        <authorList>
            <person name="King R."/>
        </authorList>
    </citation>
    <scope>NUCLEOTIDE SEQUENCE</scope>
</reference>
<feature type="chain" id="PRO_5040303625" description="Ionotropic receptor" evidence="1">
    <location>
        <begin position="17"/>
        <end position="676"/>
    </location>
</feature>
<gene>
    <name evidence="2" type="ORF">BEMITA_LOCUS11863</name>
</gene>
<proteinExistence type="predicted"/>
<name>A0A9P0AK27_BEMTA</name>
<evidence type="ECO:0000313" key="2">
    <source>
        <dbReference type="EMBL" id="CAH0393462.1"/>
    </source>
</evidence>
<keyword evidence="3" id="KW-1185">Reference proteome</keyword>
<evidence type="ECO:0000256" key="1">
    <source>
        <dbReference type="SAM" id="SignalP"/>
    </source>
</evidence>
<sequence length="676" mass="78577">MGNIRIVLIFLTVSCGATIDKISVKNGPADDTFLIEVCENTLHHSNLRLFYIFNLNRDYCCSNLIQYLHNNSVTTIQSNLTDLSLYMVDEVSKMIVIIVDDFSDVTNFILSSMVGYWTPNPTNTNLLIAQPPTCGNCTGPEYSHRKSAIPNICVVYDLDSGAVLRDFRRPCDATIIATTKDLEDGSVLRDELLNFTGGAYNNVWNPENHIIFVVSPGATDAKPEMDRDLYVAFRLIWRIFKGRQTVICSPVRCFWYDTFFNETHVYAGARGEKYFDFEWRDVNQKELKVQVIDIEGYNQLLEARSGFLNWQSTVFVALEMLNDRYSANAMYHQADPTELFTMPDHKFAIKYDLVLMFIDANPRLRSANFENYDLTPTTDFGSFCFFVPRRGFKPQYLTVFKCFTPKVWVCFLLTMATFLFFQHCHKMAQLRQLARLYTEHELIQYESLSTVLTIYRYFLCTCHPRLLLVHGMVTFLNLRIRYADIETIQQLAESDLVIQSADLELDEKFLGREQEFDWIHGRLADNYKFSKEVSHQVIEYIGYSNVTPKFDDACYVCRRIPEFPEMEIGGMSVLKNLRNIMSSNAFLAFTPSNSERKNWAVMEYYQSFEFHVVPECLATFPLMYLIPKHMFATERLKYLLSRSLEIGVATKTRAEGLYFENMMQKEVKEEVVYYIR</sequence>
<dbReference type="AlphaFoldDB" id="A0A9P0AK27"/>